<accession>A0ACC0ZZA1</accession>
<gene>
    <name evidence="1" type="ORF">Patl1_24397</name>
</gene>
<protein>
    <submittedName>
        <fullName evidence="1">Uncharacterized protein</fullName>
    </submittedName>
</protein>
<dbReference type="EMBL" id="CM047909">
    <property type="protein sequence ID" value="KAJ0079887.1"/>
    <property type="molecule type" value="Genomic_DNA"/>
</dbReference>
<evidence type="ECO:0000313" key="1">
    <source>
        <dbReference type="EMBL" id="KAJ0079887.1"/>
    </source>
</evidence>
<evidence type="ECO:0000313" key="2">
    <source>
        <dbReference type="Proteomes" id="UP001164250"/>
    </source>
</evidence>
<comment type="caution">
    <text evidence="1">The sequence shown here is derived from an EMBL/GenBank/DDBJ whole genome shotgun (WGS) entry which is preliminary data.</text>
</comment>
<keyword evidence="2" id="KW-1185">Reference proteome</keyword>
<dbReference type="Proteomes" id="UP001164250">
    <property type="component" value="Chromosome 13"/>
</dbReference>
<reference evidence="2" key="1">
    <citation type="journal article" date="2023" name="G3 (Bethesda)">
        <title>Genome assembly and association tests identify interacting loci associated with vigor, precocity, and sex in interspecific pistachio rootstocks.</title>
        <authorList>
            <person name="Palmer W."/>
            <person name="Jacygrad E."/>
            <person name="Sagayaradj S."/>
            <person name="Cavanaugh K."/>
            <person name="Han R."/>
            <person name="Bertier L."/>
            <person name="Beede B."/>
            <person name="Kafkas S."/>
            <person name="Golino D."/>
            <person name="Preece J."/>
            <person name="Michelmore R."/>
        </authorList>
    </citation>
    <scope>NUCLEOTIDE SEQUENCE [LARGE SCALE GENOMIC DNA]</scope>
</reference>
<sequence>MMEACRFLSVFFVVLEAISVVLDLYGKSKKNFLLAAFLLSAFGFVITIHAFITKRTTAAFKQKAERELAWVEVIFSVLQLVIVFIQYILAVARVKNSFDPSLFPLVFALLLLVFAFKKEKTVNKHDLIRHNRVGI</sequence>
<name>A0ACC0ZZA1_9ROSI</name>
<organism evidence="1 2">
    <name type="scientific">Pistacia atlantica</name>
    <dbReference type="NCBI Taxonomy" id="434234"/>
    <lineage>
        <taxon>Eukaryota</taxon>
        <taxon>Viridiplantae</taxon>
        <taxon>Streptophyta</taxon>
        <taxon>Embryophyta</taxon>
        <taxon>Tracheophyta</taxon>
        <taxon>Spermatophyta</taxon>
        <taxon>Magnoliopsida</taxon>
        <taxon>eudicotyledons</taxon>
        <taxon>Gunneridae</taxon>
        <taxon>Pentapetalae</taxon>
        <taxon>rosids</taxon>
        <taxon>malvids</taxon>
        <taxon>Sapindales</taxon>
        <taxon>Anacardiaceae</taxon>
        <taxon>Pistacia</taxon>
    </lineage>
</organism>
<proteinExistence type="predicted"/>